<feature type="region of interest" description="Disordered" evidence="2">
    <location>
        <begin position="139"/>
        <end position="171"/>
    </location>
</feature>
<comment type="similarity">
    <text evidence="1">Belongs to the DNA mismatch repair MutS family.</text>
</comment>
<dbReference type="EMBL" id="PKMF04000116">
    <property type="protein sequence ID" value="KAK7849275.1"/>
    <property type="molecule type" value="Genomic_DNA"/>
</dbReference>
<dbReference type="Gene3D" id="3.40.1170.10">
    <property type="entry name" value="DNA repair protein MutS, domain I"/>
    <property type="match status" value="2"/>
</dbReference>
<protein>
    <submittedName>
        <fullName evidence="4">Dna mismatch repair protein msh7</fullName>
    </submittedName>
</protein>
<dbReference type="GO" id="GO:0005524">
    <property type="term" value="F:ATP binding"/>
    <property type="evidence" value="ECO:0007669"/>
    <property type="project" value="InterPro"/>
</dbReference>
<dbReference type="AlphaFoldDB" id="A0AAW0LCL3"/>
<evidence type="ECO:0000256" key="2">
    <source>
        <dbReference type="SAM" id="MobiDB-lite"/>
    </source>
</evidence>
<dbReference type="PANTHER" id="PTHR11361:SF148">
    <property type="entry name" value="DNA MISMATCH REPAIR PROTEIN MSH6"/>
    <property type="match status" value="1"/>
</dbReference>
<proteinExistence type="inferred from homology"/>
<sequence>MQRQKSILSFFQKPSPESNGSGAGNELGKRRVPAKQEKQNGVALNQAVNDTVMDSSLEIRGTDTPPEKVPRQIFPALSTGSEDGRGSSLFSSIMHKFVKVDDRKKATESNHAHGEQHPQKGNIVNSNGAVDQGCVLHIESDDDIPRPETPGMQPLVPRLKRSQEDSPKFDSSKRLKLLQDTTVLNKNHTEVTDTISKFEWLDPARIRDANGRRPGDPLYDRKTLYIPPDALKKMSASQKQYWSVKSQYMDIALFFKVGKFYELYELDAEIGHKELDWKMTLSGVGKCRQVGISESGIDDAVQKLVARGYKVGRVEQLETSDQAKARGANSVGISESGIDDAVQKLVARGYKVGRVEQLETSDQAKARGANSVIQRKLVQVVTPSTATDGNIGPDAVHLLAIKEVIQRKLVQVVTPSTATDGNIGPDAVHLLAIKEENCGLDNGSIVYGFAFVDCAALRIWVGSISDDVSSAALGALLMQVWLMCHPKKLYMRVELKLKYSTPAGLSKEAQKALRKYSLTGQNVKLF</sequence>
<dbReference type="InterPro" id="IPR045076">
    <property type="entry name" value="MutS"/>
</dbReference>
<feature type="domain" description="DNA mismatch repair protein MutS-like N-terminal" evidence="3">
    <location>
        <begin position="237"/>
        <end position="324"/>
    </location>
</feature>
<dbReference type="Pfam" id="PF01624">
    <property type="entry name" value="MutS_I"/>
    <property type="match status" value="2"/>
</dbReference>
<gene>
    <name evidence="4" type="primary">MSH7_1</name>
    <name evidence="4" type="ORF">CFP56_003223</name>
</gene>
<accession>A0AAW0LCL3</accession>
<feature type="region of interest" description="Disordered" evidence="2">
    <location>
        <begin position="1"/>
        <end position="42"/>
    </location>
</feature>
<dbReference type="InterPro" id="IPR016151">
    <property type="entry name" value="DNA_mismatch_repair_MutS_N"/>
</dbReference>
<feature type="compositionally biased region" description="Basic and acidic residues" evidence="2">
    <location>
        <begin position="161"/>
        <end position="171"/>
    </location>
</feature>
<evidence type="ECO:0000259" key="3">
    <source>
        <dbReference type="Pfam" id="PF01624"/>
    </source>
</evidence>
<name>A0AAW0LCL3_QUESU</name>
<feature type="compositionally biased region" description="Basic and acidic residues" evidence="2">
    <location>
        <begin position="102"/>
        <end position="118"/>
    </location>
</feature>
<comment type="caution">
    <text evidence="4">The sequence shown here is derived from an EMBL/GenBank/DDBJ whole genome shotgun (WGS) entry which is preliminary data.</text>
</comment>
<dbReference type="GO" id="GO:0032301">
    <property type="term" value="C:MutSalpha complex"/>
    <property type="evidence" value="ECO:0007669"/>
    <property type="project" value="TreeGrafter"/>
</dbReference>
<dbReference type="GO" id="GO:0140664">
    <property type="term" value="F:ATP-dependent DNA damage sensor activity"/>
    <property type="evidence" value="ECO:0007669"/>
    <property type="project" value="InterPro"/>
</dbReference>
<dbReference type="SUPFAM" id="SSF55271">
    <property type="entry name" value="DNA repair protein MutS, domain I"/>
    <property type="match status" value="2"/>
</dbReference>
<evidence type="ECO:0000313" key="4">
    <source>
        <dbReference type="EMBL" id="KAK7849275.1"/>
    </source>
</evidence>
<dbReference type="GO" id="GO:0030983">
    <property type="term" value="F:mismatched DNA binding"/>
    <property type="evidence" value="ECO:0007669"/>
    <property type="project" value="InterPro"/>
</dbReference>
<dbReference type="InterPro" id="IPR007695">
    <property type="entry name" value="DNA_mismatch_repair_MutS-lik_N"/>
</dbReference>
<dbReference type="InterPro" id="IPR036678">
    <property type="entry name" value="MutS_con_dom_sf"/>
</dbReference>
<dbReference type="Gene3D" id="3.30.420.110">
    <property type="entry name" value="MutS, connector domain"/>
    <property type="match status" value="1"/>
</dbReference>
<keyword evidence="5" id="KW-1185">Reference proteome</keyword>
<dbReference type="GO" id="GO:0006298">
    <property type="term" value="P:mismatch repair"/>
    <property type="evidence" value="ECO:0007669"/>
    <property type="project" value="InterPro"/>
</dbReference>
<dbReference type="PANTHER" id="PTHR11361">
    <property type="entry name" value="DNA MISMATCH REPAIR PROTEIN MUTS FAMILY MEMBER"/>
    <property type="match status" value="1"/>
</dbReference>
<reference evidence="4 5" key="1">
    <citation type="journal article" date="2018" name="Sci. Data">
        <title>The draft genome sequence of cork oak.</title>
        <authorList>
            <person name="Ramos A.M."/>
            <person name="Usie A."/>
            <person name="Barbosa P."/>
            <person name="Barros P.M."/>
            <person name="Capote T."/>
            <person name="Chaves I."/>
            <person name="Simoes F."/>
            <person name="Abreu I."/>
            <person name="Carrasquinho I."/>
            <person name="Faro C."/>
            <person name="Guimaraes J.B."/>
            <person name="Mendonca D."/>
            <person name="Nobrega F."/>
            <person name="Rodrigues L."/>
            <person name="Saibo N.J.M."/>
            <person name="Varela M.C."/>
            <person name="Egas C."/>
            <person name="Matos J."/>
            <person name="Miguel C.M."/>
            <person name="Oliveira M.M."/>
            <person name="Ricardo C.P."/>
            <person name="Goncalves S."/>
        </authorList>
    </citation>
    <scope>NUCLEOTIDE SEQUENCE [LARGE SCALE GENOMIC DNA]</scope>
    <source>
        <strain evidence="5">cv. HL8</strain>
    </source>
</reference>
<feature type="region of interest" description="Disordered" evidence="2">
    <location>
        <begin position="102"/>
        <end position="127"/>
    </location>
</feature>
<dbReference type="Proteomes" id="UP000237347">
    <property type="component" value="Unassembled WGS sequence"/>
</dbReference>
<evidence type="ECO:0000256" key="1">
    <source>
        <dbReference type="ARBA" id="ARBA00006271"/>
    </source>
</evidence>
<organism evidence="4 5">
    <name type="scientific">Quercus suber</name>
    <name type="common">Cork oak</name>
    <dbReference type="NCBI Taxonomy" id="58331"/>
    <lineage>
        <taxon>Eukaryota</taxon>
        <taxon>Viridiplantae</taxon>
        <taxon>Streptophyta</taxon>
        <taxon>Embryophyta</taxon>
        <taxon>Tracheophyta</taxon>
        <taxon>Spermatophyta</taxon>
        <taxon>Magnoliopsida</taxon>
        <taxon>eudicotyledons</taxon>
        <taxon>Gunneridae</taxon>
        <taxon>Pentapetalae</taxon>
        <taxon>rosids</taxon>
        <taxon>fabids</taxon>
        <taxon>Fagales</taxon>
        <taxon>Fagaceae</taxon>
        <taxon>Quercus</taxon>
    </lineage>
</organism>
<evidence type="ECO:0000313" key="5">
    <source>
        <dbReference type="Proteomes" id="UP000237347"/>
    </source>
</evidence>
<feature type="domain" description="DNA mismatch repair protein MutS-like N-terminal" evidence="3">
    <location>
        <begin position="328"/>
        <end position="389"/>
    </location>
</feature>